<evidence type="ECO:0000313" key="1">
    <source>
        <dbReference type="EMBL" id="KAK3725216.1"/>
    </source>
</evidence>
<organism evidence="1 2">
    <name type="scientific">Vermiconidia calcicola</name>
    <dbReference type="NCBI Taxonomy" id="1690605"/>
    <lineage>
        <taxon>Eukaryota</taxon>
        <taxon>Fungi</taxon>
        <taxon>Dikarya</taxon>
        <taxon>Ascomycota</taxon>
        <taxon>Pezizomycotina</taxon>
        <taxon>Dothideomycetes</taxon>
        <taxon>Dothideomycetidae</taxon>
        <taxon>Mycosphaerellales</taxon>
        <taxon>Extremaceae</taxon>
        <taxon>Vermiconidia</taxon>
    </lineage>
</organism>
<gene>
    <name evidence="1" type="ORF">LTR37_000727</name>
</gene>
<protein>
    <submittedName>
        <fullName evidence="1">Uncharacterized protein</fullName>
    </submittedName>
</protein>
<reference evidence="1" key="1">
    <citation type="submission" date="2023-07" db="EMBL/GenBank/DDBJ databases">
        <title>Black Yeasts Isolated from many extreme environments.</title>
        <authorList>
            <person name="Coleine C."/>
            <person name="Stajich J.E."/>
            <person name="Selbmann L."/>
        </authorList>
    </citation>
    <scope>NUCLEOTIDE SEQUENCE</scope>
    <source>
        <strain evidence="1">CCFEE 5714</strain>
    </source>
</reference>
<dbReference type="Proteomes" id="UP001281147">
    <property type="component" value="Unassembled WGS sequence"/>
</dbReference>
<sequence>MNQESRQAHQAHNGQAEKPAEELYKSTNKLASPKKRNPPAKKFKHGAPVTLEIGDEEDPDVVKGHAQNPTLNSSNQWQYQVVDEHGRYLENGKWYAESDLYIA</sequence>
<comment type="caution">
    <text evidence="1">The sequence shown here is derived from an EMBL/GenBank/DDBJ whole genome shotgun (WGS) entry which is preliminary data.</text>
</comment>
<evidence type="ECO:0000313" key="2">
    <source>
        <dbReference type="Proteomes" id="UP001281147"/>
    </source>
</evidence>
<accession>A0ACC3P0X2</accession>
<keyword evidence="2" id="KW-1185">Reference proteome</keyword>
<name>A0ACC3P0X2_9PEZI</name>
<dbReference type="EMBL" id="JAUTXU010000003">
    <property type="protein sequence ID" value="KAK3725216.1"/>
    <property type="molecule type" value="Genomic_DNA"/>
</dbReference>
<proteinExistence type="predicted"/>